<name>A0A6M5Z325_9BACT</name>
<reference evidence="3" key="1">
    <citation type="submission" date="2020-05" db="EMBL/GenBank/DDBJ databases">
        <title>Frigoriglobus tundricola gen. nov., sp. nov., a psychrotolerant cellulolytic planctomycete of the family Gemmataceae with two divergent copies of 16S rRNA gene.</title>
        <authorList>
            <person name="Kulichevskaya I.S."/>
            <person name="Ivanova A.A."/>
            <person name="Naumoff D.G."/>
            <person name="Beletsky A.V."/>
            <person name="Rijpstra W.I.C."/>
            <person name="Sinninghe Damste J.S."/>
            <person name="Mardanov A.V."/>
            <person name="Ravin N.V."/>
            <person name="Dedysh S.N."/>
        </authorList>
    </citation>
    <scope>NUCLEOTIDE SEQUENCE [LARGE SCALE GENOMIC DNA]</scope>
    <source>
        <strain evidence="3">PL17</strain>
    </source>
</reference>
<dbReference type="AlphaFoldDB" id="A0A6M5Z325"/>
<evidence type="ECO:0000256" key="1">
    <source>
        <dbReference type="SAM" id="Phobius"/>
    </source>
</evidence>
<protein>
    <submittedName>
        <fullName evidence="2">Uncharacterized protein</fullName>
    </submittedName>
</protein>
<dbReference type="EMBL" id="CP053452">
    <property type="protein sequence ID" value="QJX00659.1"/>
    <property type="molecule type" value="Genomic_DNA"/>
</dbReference>
<feature type="transmembrane region" description="Helical" evidence="1">
    <location>
        <begin position="20"/>
        <end position="41"/>
    </location>
</feature>
<evidence type="ECO:0000313" key="2">
    <source>
        <dbReference type="EMBL" id="QJX00659.1"/>
    </source>
</evidence>
<organism evidence="2 3">
    <name type="scientific">Frigoriglobus tundricola</name>
    <dbReference type="NCBI Taxonomy" id="2774151"/>
    <lineage>
        <taxon>Bacteria</taxon>
        <taxon>Pseudomonadati</taxon>
        <taxon>Planctomycetota</taxon>
        <taxon>Planctomycetia</taxon>
        <taxon>Gemmatales</taxon>
        <taxon>Gemmataceae</taxon>
        <taxon>Frigoriglobus</taxon>
    </lineage>
</organism>
<dbReference type="RefSeq" id="WP_261361886.1">
    <property type="nucleotide sequence ID" value="NZ_CP053452.2"/>
</dbReference>
<keyword evidence="1" id="KW-1133">Transmembrane helix</keyword>
<dbReference type="KEGG" id="ftj:FTUN_8291"/>
<keyword evidence="1" id="KW-0812">Transmembrane</keyword>
<gene>
    <name evidence="2" type="ORF">FTUN_8291</name>
</gene>
<accession>A0A6M5Z325</accession>
<proteinExistence type="predicted"/>
<sequence>MSLQAVFDVQPHLTTWWLTAGYHTLTVLSVLLTVASGYAALY</sequence>
<keyword evidence="1" id="KW-0472">Membrane</keyword>
<keyword evidence="3" id="KW-1185">Reference proteome</keyword>
<dbReference type="Proteomes" id="UP000503447">
    <property type="component" value="Chromosome"/>
</dbReference>
<evidence type="ECO:0000313" key="3">
    <source>
        <dbReference type="Proteomes" id="UP000503447"/>
    </source>
</evidence>